<evidence type="ECO:0000256" key="1">
    <source>
        <dbReference type="ARBA" id="ARBA00004141"/>
    </source>
</evidence>
<feature type="transmembrane region" description="Helical" evidence="5">
    <location>
        <begin position="12"/>
        <end position="33"/>
    </location>
</feature>
<feature type="transmembrane region" description="Helical" evidence="5">
    <location>
        <begin position="143"/>
        <end position="162"/>
    </location>
</feature>
<evidence type="ECO:0000256" key="3">
    <source>
        <dbReference type="ARBA" id="ARBA00022989"/>
    </source>
</evidence>
<organism evidence="6 7">
    <name type="scientific">Celeribacter arenosi</name>
    <dbReference type="NCBI Taxonomy" id="792649"/>
    <lineage>
        <taxon>Bacteria</taxon>
        <taxon>Pseudomonadati</taxon>
        <taxon>Pseudomonadota</taxon>
        <taxon>Alphaproteobacteria</taxon>
        <taxon>Rhodobacterales</taxon>
        <taxon>Roseobacteraceae</taxon>
        <taxon>Celeribacter</taxon>
    </lineage>
</organism>
<dbReference type="Proteomes" id="UP001399917">
    <property type="component" value="Unassembled WGS sequence"/>
</dbReference>
<keyword evidence="7" id="KW-1185">Reference proteome</keyword>
<name>A0ABP7KB80_9RHOB</name>
<evidence type="ECO:0000313" key="6">
    <source>
        <dbReference type="EMBL" id="GAA3870041.1"/>
    </source>
</evidence>
<comment type="caution">
    <text evidence="6">The sequence shown here is derived from an EMBL/GenBank/DDBJ whole genome shotgun (WGS) entry which is preliminary data.</text>
</comment>
<sequence>MRAILDRIDRSAVAILPLLARLIFAGVLLRYFWASAATKLDGIFTPSLGAYAQIFPRQMEAAGYDVSQFGALHWVVVMAGTYAEFILPALIVLGLLTRLAALGMCGFIVVQSLTDVVGHGADATTVGAWFDRASDALILDQRAFWVFLMITLMGLGAGALSVDRLIRSRLGAGYSPERAA</sequence>
<keyword evidence="2 5" id="KW-0812">Transmembrane</keyword>
<proteinExistence type="predicted"/>
<evidence type="ECO:0000256" key="2">
    <source>
        <dbReference type="ARBA" id="ARBA00022692"/>
    </source>
</evidence>
<dbReference type="RefSeq" id="WP_344846904.1">
    <property type="nucleotide sequence ID" value="NZ_BAABDF010000007.1"/>
</dbReference>
<gene>
    <name evidence="6" type="ORF">GCM10022404_20050</name>
</gene>
<evidence type="ECO:0000256" key="4">
    <source>
        <dbReference type="ARBA" id="ARBA00023136"/>
    </source>
</evidence>
<accession>A0ABP7KB80</accession>
<reference evidence="7" key="1">
    <citation type="journal article" date="2019" name="Int. J. Syst. Evol. Microbiol.">
        <title>The Global Catalogue of Microorganisms (GCM) 10K type strain sequencing project: providing services to taxonomists for standard genome sequencing and annotation.</title>
        <authorList>
            <consortium name="The Broad Institute Genomics Platform"/>
            <consortium name="The Broad Institute Genome Sequencing Center for Infectious Disease"/>
            <person name="Wu L."/>
            <person name="Ma J."/>
        </authorList>
    </citation>
    <scope>NUCLEOTIDE SEQUENCE [LARGE SCALE GENOMIC DNA]</scope>
    <source>
        <strain evidence="7">JCM 17190</strain>
    </source>
</reference>
<dbReference type="EMBL" id="BAABDF010000007">
    <property type="protein sequence ID" value="GAA3870041.1"/>
    <property type="molecule type" value="Genomic_DNA"/>
</dbReference>
<keyword evidence="3 5" id="KW-1133">Transmembrane helix</keyword>
<comment type="subcellular location">
    <subcellularLocation>
        <location evidence="1">Membrane</location>
        <topology evidence="1">Multi-pass membrane protein</topology>
    </subcellularLocation>
</comment>
<keyword evidence="4 5" id="KW-0472">Membrane</keyword>
<evidence type="ECO:0008006" key="8">
    <source>
        <dbReference type="Google" id="ProtNLM"/>
    </source>
</evidence>
<evidence type="ECO:0000256" key="5">
    <source>
        <dbReference type="SAM" id="Phobius"/>
    </source>
</evidence>
<dbReference type="Pfam" id="PF07681">
    <property type="entry name" value="DoxX"/>
    <property type="match status" value="1"/>
</dbReference>
<dbReference type="InterPro" id="IPR032808">
    <property type="entry name" value="DoxX"/>
</dbReference>
<evidence type="ECO:0000313" key="7">
    <source>
        <dbReference type="Proteomes" id="UP001399917"/>
    </source>
</evidence>
<protein>
    <recommendedName>
        <fullName evidence="8">Oxidoreductase</fullName>
    </recommendedName>
</protein>